<proteinExistence type="predicted"/>
<comment type="caution">
    <text evidence="2">The sequence shown here is derived from an EMBL/GenBank/DDBJ whole genome shotgun (WGS) entry which is preliminary data.</text>
</comment>
<feature type="region of interest" description="Disordered" evidence="1">
    <location>
        <begin position="10"/>
        <end position="92"/>
    </location>
</feature>
<feature type="compositionally biased region" description="Pro residues" evidence="1">
    <location>
        <begin position="52"/>
        <end position="66"/>
    </location>
</feature>
<evidence type="ECO:0000256" key="1">
    <source>
        <dbReference type="SAM" id="MobiDB-lite"/>
    </source>
</evidence>
<evidence type="ECO:0000313" key="3">
    <source>
        <dbReference type="Proteomes" id="UP001286313"/>
    </source>
</evidence>
<accession>A0AAE1BLE2</accession>
<evidence type="ECO:0000313" key="2">
    <source>
        <dbReference type="EMBL" id="KAK3851299.1"/>
    </source>
</evidence>
<name>A0AAE1BLE2_PETCI</name>
<sequence length="102" mass="11137">MTYFTCFLRHIKESPTDPTRGVDEQTYDPEGASAASPDCHHHHHSSHRGGSTPPPTPAQPHPPPTPREFRVGSSPTPPHTPTQGTIHTPTCELFPCKPMANL</sequence>
<organism evidence="2 3">
    <name type="scientific">Petrolisthes cinctipes</name>
    <name type="common">Flat porcelain crab</name>
    <dbReference type="NCBI Taxonomy" id="88211"/>
    <lineage>
        <taxon>Eukaryota</taxon>
        <taxon>Metazoa</taxon>
        <taxon>Ecdysozoa</taxon>
        <taxon>Arthropoda</taxon>
        <taxon>Crustacea</taxon>
        <taxon>Multicrustacea</taxon>
        <taxon>Malacostraca</taxon>
        <taxon>Eumalacostraca</taxon>
        <taxon>Eucarida</taxon>
        <taxon>Decapoda</taxon>
        <taxon>Pleocyemata</taxon>
        <taxon>Anomura</taxon>
        <taxon>Galatheoidea</taxon>
        <taxon>Porcellanidae</taxon>
        <taxon>Petrolisthes</taxon>
    </lineage>
</organism>
<dbReference type="Proteomes" id="UP001286313">
    <property type="component" value="Unassembled WGS sequence"/>
</dbReference>
<feature type="compositionally biased region" description="Basic and acidic residues" evidence="1">
    <location>
        <begin position="10"/>
        <end position="23"/>
    </location>
</feature>
<protein>
    <submittedName>
        <fullName evidence="2">Uncharacterized protein</fullName>
    </submittedName>
</protein>
<reference evidence="2" key="1">
    <citation type="submission" date="2023-10" db="EMBL/GenBank/DDBJ databases">
        <title>Genome assemblies of two species of porcelain crab, Petrolisthes cinctipes and Petrolisthes manimaculis (Anomura: Porcellanidae).</title>
        <authorList>
            <person name="Angst P."/>
        </authorList>
    </citation>
    <scope>NUCLEOTIDE SEQUENCE</scope>
    <source>
        <strain evidence="2">PB745_01</strain>
        <tissue evidence="2">Gill</tissue>
    </source>
</reference>
<keyword evidence="3" id="KW-1185">Reference proteome</keyword>
<dbReference type="EMBL" id="JAWQEG010007962">
    <property type="protein sequence ID" value="KAK3851299.1"/>
    <property type="molecule type" value="Genomic_DNA"/>
</dbReference>
<gene>
    <name evidence="2" type="ORF">Pcinc_042046</name>
</gene>
<dbReference type="AlphaFoldDB" id="A0AAE1BLE2"/>